<comment type="caution">
    <text evidence="1">The sequence shown here is derived from an EMBL/GenBank/DDBJ whole genome shotgun (WGS) entry which is preliminary data.</text>
</comment>
<sequence>MDKKVVDRECFEVVETLAENAYIGRGRFDWSKVQQEAHRLLDERFGESQVELCVEKCKG</sequence>
<organism evidence="1 2">
    <name type="scientific">Alteromonas gracilis</name>
    <dbReference type="NCBI Taxonomy" id="1479524"/>
    <lineage>
        <taxon>Bacteria</taxon>
        <taxon>Pseudomonadati</taxon>
        <taxon>Pseudomonadota</taxon>
        <taxon>Gammaproteobacteria</taxon>
        <taxon>Alteromonadales</taxon>
        <taxon>Alteromonadaceae</taxon>
        <taxon>Alteromonas/Salinimonas group</taxon>
        <taxon>Alteromonas</taxon>
    </lineage>
</organism>
<proteinExistence type="predicted"/>
<evidence type="ECO:0000313" key="2">
    <source>
        <dbReference type="Proteomes" id="UP000239539"/>
    </source>
</evidence>
<reference evidence="2" key="1">
    <citation type="journal article" date="2020" name="Int. J. Syst. Evol. Microbiol.">
        <title>Alteromonas alba sp. nov., a marine bacterium isolated from the seawater of the West Pacific Ocean.</title>
        <authorList>
            <person name="Sun C."/>
            <person name="Wu Y.-H."/>
            <person name="Xamxidin M."/>
            <person name="Cheng H."/>
            <person name="Xu X.-W."/>
        </authorList>
    </citation>
    <scope>NUCLEOTIDE SEQUENCE [LARGE SCALE GENOMIC DNA]</scope>
    <source>
        <strain evidence="2">9a2</strain>
    </source>
</reference>
<accession>A0ABX5CQN3</accession>
<dbReference type="EMBL" id="PVNO01000021">
    <property type="protein sequence ID" value="PRO69869.1"/>
    <property type="molecule type" value="Genomic_DNA"/>
</dbReference>
<name>A0ABX5CQN3_9ALTE</name>
<dbReference type="RefSeq" id="WP_105930278.1">
    <property type="nucleotide sequence ID" value="NZ_PVNO01000021.1"/>
</dbReference>
<keyword evidence="2" id="KW-1185">Reference proteome</keyword>
<gene>
    <name evidence="1" type="ORF">C6Y39_05355</name>
</gene>
<dbReference type="Proteomes" id="UP000239539">
    <property type="component" value="Unassembled WGS sequence"/>
</dbReference>
<protein>
    <submittedName>
        <fullName evidence="1">Uncharacterized protein</fullName>
    </submittedName>
</protein>
<evidence type="ECO:0000313" key="1">
    <source>
        <dbReference type="EMBL" id="PRO69869.1"/>
    </source>
</evidence>